<sequence length="127" mass="13981">MDQSQQQEANKSRSYEVELVISKMLRIGVLIAGAVIVIGLLQYLITGESGYPGDTFPTTFGGIFEGMFQLKAMAVIETGLLLLILTPVFRVFVSLFVFWAEKDYRFVGITAVVLIILIVSFLLGKVG</sequence>
<gene>
    <name evidence="2" type="ORF">FHR92_000033</name>
</gene>
<evidence type="ECO:0000256" key="1">
    <source>
        <dbReference type="SAM" id="Phobius"/>
    </source>
</evidence>
<proteinExistence type="predicted"/>
<dbReference type="EMBL" id="JACJIP010000001">
    <property type="protein sequence ID" value="MBA9083590.1"/>
    <property type="molecule type" value="Genomic_DNA"/>
</dbReference>
<protein>
    <submittedName>
        <fullName evidence="2">Putative membrane protein</fullName>
    </submittedName>
</protein>
<reference evidence="2 3" key="1">
    <citation type="submission" date="2020-08" db="EMBL/GenBank/DDBJ databases">
        <title>Genomic Encyclopedia of Type Strains, Phase III (KMG-III): the genomes of soil and plant-associated and newly described type strains.</title>
        <authorList>
            <person name="Whitman W."/>
        </authorList>
    </citation>
    <scope>NUCLEOTIDE SEQUENCE [LARGE SCALE GENOMIC DNA]</scope>
    <source>
        <strain evidence="2 3">CECT 8693</strain>
    </source>
</reference>
<evidence type="ECO:0000313" key="2">
    <source>
        <dbReference type="EMBL" id="MBA9083590.1"/>
    </source>
</evidence>
<dbReference type="Pfam" id="PF07843">
    <property type="entry name" value="DUF1634"/>
    <property type="match status" value="1"/>
</dbReference>
<organism evidence="2 3">
    <name type="scientific">Fontibacillus solani</name>
    <dbReference type="NCBI Taxonomy" id="1572857"/>
    <lineage>
        <taxon>Bacteria</taxon>
        <taxon>Bacillati</taxon>
        <taxon>Bacillota</taxon>
        <taxon>Bacilli</taxon>
        <taxon>Bacillales</taxon>
        <taxon>Paenibacillaceae</taxon>
        <taxon>Fontibacillus</taxon>
    </lineage>
</organism>
<feature type="transmembrane region" description="Helical" evidence="1">
    <location>
        <begin position="80"/>
        <end position="100"/>
    </location>
</feature>
<accession>A0A7W3SP18</accession>
<keyword evidence="1" id="KW-1133">Transmembrane helix</keyword>
<keyword evidence="1" id="KW-0812">Transmembrane</keyword>
<dbReference type="InterPro" id="IPR012861">
    <property type="entry name" value="DUF1634"/>
</dbReference>
<feature type="transmembrane region" description="Helical" evidence="1">
    <location>
        <begin position="106"/>
        <end position="124"/>
    </location>
</feature>
<comment type="caution">
    <text evidence="2">The sequence shown here is derived from an EMBL/GenBank/DDBJ whole genome shotgun (WGS) entry which is preliminary data.</text>
</comment>
<keyword evidence="1" id="KW-0472">Membrane</keyword>
<evidence type="ECO:0000313" key="3">
    <source>
        <dbReference type="Proteomes" id="UP000567067"/>
    </source>
</evidence>
<dbReference type="AlphaFoldDB" id="A0A7W3SP18"/>
<feature type="transmembrane region" description="Helical" evidence="1">
    <location>
        <begin position="24"/>
        <end position="45"/>
    </location>
</feature>
<keyword evidence="3" id="KW-1185">Reference proteome</keyword>
<dbReference type="Proteomes" id="UP000567067">
    <property type="component" value="Unassembled WGS sequence"/>
</dbReference>
<name>A0A7W3SP18_9BACL</name>